<evidence type="ECO:0000256" key="2">
    <source>
        <dbReference type="ARBA" id="ARBA00022692"/>
    </source>
</evidence>
<keyword evidence="3 5" id="KW-1133">Transmembrane helix</keyword>
<dbReference type="EMBL" id="KV919894">
    <property type="protein sequence ID" value="OSX68982.1"/>
    <property type="molecule type" value="Genomic_DNA"/>
</dbReference>
<dbReference type="AlphaFoldDB" id="A0A1X6NK90"/>
<dbReference type="Pfam" id="PF00335">
    <property type="entry name" value="Tetraspanin"/>
    <property type="match status" value="1"/>
</dbReference>
<dbReference type="InterPro" id="IPR018499">
    <property type="entry name" value="Tetraspanin/Peripherin"/>
</dbReference>
<evidence type="ECO:0000256" key="4">
    <source>
        <dbReference type="ARBA" id="ARBA00023136"/>
    </source>
</evidence>
<evidence type="ECO:0000313" key="7">
    <source>
        <dbReference type="Proteomes" id="UP000218209"/>
    </source>
</evidence>
<proteinExistence type="predicted"/>
<reference evidence="6 7" key="1">
    <citation type="submission" date="2017-03" db="EMBL/GenBank/DDBJ databases">
        <title>WGS assembly of Porphyra umbilicalis.</title>
        <authorList>
            <person name="Brawley S.H."/>
            <person name="Blouin N.A."/>
            <person name="Ficko-Blean E."/>
            <person name="Wheeler G.L."/>
            <person name="Lohr M."/>
            <person name="Goodson H.V."/>
            <person name="Jenkins J.W."/>
            <person name="Blaby-Haas C.E."/>
            <person name="Helliwell K.E."/>
            <person name="Chan C."/>
            <person name="Marriage T."/>
            <person name="Bhattacharya D."/>
            <person name="Klein A.S."/>
            <person name="Badis Y."/>
            <person name="Brodie J."/>
            <person name="Cao Y."/>
            <person name="Collen J."/>
            <person name="Dittami S.M."/>
            <person name="Gachon C.M."/>
            <person name="Green B.R."/>
            <person name="Karpowicz S."/>
            <person name="Kim J.W."/>
            <person name="Kudahl U."/>
            <person name="Lin S."/>
            <person name="Michel G."/>
            <person name="Mittag M."/>
            <person name="Olson B.J."/>
            <person name="Pangilinan J."/>
            <person name="Peng Y."/>
            <person name="Qiu H."/>
            <person name="Shu S."/>
            <person name="Singer J.T."/>
            <person name="Smith A.G."/>
            <person name="Sprecher B.N."/>
            <person name="Wagner V."/>
            <person name="Wang W."/>
            <person name="Wang Z.-Y."/>
            <person name="Yan J."/>
            <person name="Yarish C."/>
            <person name="Zoeuner-Riek S."/>
            <person name="Zhuang Y."/>
            <person name="Zou Y."/>
            <person name="Lindquist E.A."/>
            <person name="Grimwood J."/>
            <person name="Barry K."/>
            <person name="Rokhsar D.S."/>
            <person name="Schmutz J."/>
            <person name="Stiller J.W."/>
            <person name="Grossman A.R."/>
            <person name="Prochnik S.E."/>
        </authorList>
    </citation>
    <scope>NUCLEOTIDE SEQUENCE [LARGE SCALE GENOMIC DNA]</scope>
    <source>
        <strain evidence="6">4086291</strain>
    </source>
</reference>
<evidence type="ECO:0000313" key="6">
    <source>
        <dbReference type="EMBL" id="OSX68982.1"/>
    </source>
</evidence>
<evidence type="ECO:0000256" key="3">
    <source>
        <dbReference type="ARBA" id="ARBA00022989"/>
    </source>
</evidence>
<feature type="transmembrane region" description="Helical" evidence="5">
    <location>
        <begin position="21"/>
        <end position="42"/>
    </location>
</feature>
<dbReference type="Proteomes" id="UP000218209">
    <property type="component" value="Unassembled WGS sequence"/>
</dbReference>
<sequence length="242" mass="25193">MAREGREHSRLSKIALTFHSIFLTTLLVAGAAFLAVGLWLQLSKNGGPVNLEWSGSGFLDAFLSLGIAAIVIGAVLVAASVFALCAISRSCLGSIARVLFILTTLVVAAALTLMAVATLLIASDGRPAKVEELIRSSWERTVSSDDPDVVARACAVQAEYECLGFDEGDCGACPTGVGVDGRVCTDAERAVCPRCDEAFSIGSPGCFASIIDRTENVFYPLGVVAAVLAGMAVLDLFVVCCI</sequence>
<feature type="transmembrane region" description="Helical" evidence="5">
    <location>
        <begin position="217"/>
        <end position="240"/>
    </location>
</feature>
<accession>A0A1X6NK90</accession>
<organism evidence="6 7">
    <name type="scientific">Porphyra umbilicalis</name>
    <name type="common">Purple laver</name>
    <name type="synonym">Red alga</name>
    <dbReference type="NCBI Taxonomy" id="2786"/>
    <lineage>
        <taxon>Eukaryota</taxon>
        <taxon>Rhodophyta</taxon>
        <taxon>Bangiophyceae</taxon>
        <taxon>Bangiales</taxon>
        <taxon>Bangiaceae</taxon>
        <taxon>Porphyra</taxon>
    </lineage>
</organism>
<evidence type="ECO:0000256" key="5">
    <source>
        <dbReference type="SAM" id="Phobius"/>
    </source>
</evidence>
<feature type="transmembrane region" description="Helical" evidence="5">
    <location>
        <begin position="99"/>
        <end position="122"/>
    </location>
</feature>
<evidence type="ECO:0008006" key="8">
    <source>
        <dbReference type="Google" id="ProtNLM"/>
    </source>
</evidence>
<protein>
    <recommendedName>
        <fullName evidence="8">Tetraspanin</fullName>
    </recommendedName>
</protein>
<name>A0A1X6NK90_PORUM</name>
<dbReference type="PRINTS" id="PR00259">
    <property type="entry name" value="TMFOUR"/>
</dbReference>
<evidence type="ECO:0000256" key="1">
    <source>
        <dbReference type="ARBA" id="ARBA00004141"/>
    </source>
</evidence>
<gene>
    <name evidence="6" type="ORF">BU14_2003s0001</name>
</gene>
<keyword evidence="2 5" id="KW-0812">Transmembrane</keyword>
<dbReference type="GO" id="GO:0016020">
    <property type="term" value="C:membrane"/>
    <property type="evidence" value="ECO:0007669"/>
    <property type="project" value="UniProtKB-SubCell"/>
</dbReference>
<feature type="transmembrane region" description="Helical" evidence="5">
    <location>
        <begin position="62"/>
        <end position="87"/>
    </location>
</feature>
<comment type="subcellular location">
    <subcellularLocation>
        <location evidence="1">Membrane</location>
        <topology evidence="1">Multi-pass membrane protein</topology>
    </subcellularLocation>
</comment>
<keyword evidence="4 5" id="KW-0472">Membrane</keyword>
<keyword evidence="7" id="KW-1185">Reference proteome</keyword>